<evidence type="ECO:0000313" key="2">
    <source>
        <dbReference type="Proteomes" id="UP000038045"/>
    </source>
</evidence>
<evidence type="ECO:0000259" key="1">
    <source>
        <dbReference type="Pfam" id="PF25766"/>
    </source>
</evidence>
<protein>
    <submittedName>
        <fullName evidence="3">RPAP1_N domain-containing protein</fullName>
    </submittedName>
</protein>
<organism evidence="2 3">
    <name type="scientific">Parastrongyloides trichosuri</name>
    <name type="common">Possum-specific nematode worm</name>
    <dbReference type="NCBI Taxonomy" id="131310"/>
    <lineage>
        <taxon>Eukaryota</taxon>
        <taxon>Metazoa</taxon>
        <taxon>Ecdysozoa</taxon>
        <taxon>Nematoda</taxon>
        <taxon>Chromadorea</taxon>
        <taxon>Rhabditida</taxon>
        <taxon>Tylenchina</taxon>
        <taxon>Panagrolaimomorpha</taxon>
        <taxon>Strongyloidoidea</taxon>
        <taxon>Strongyloididae</taxon>
        <taxon>Parastrongyloides</taxon>
    </lineage>
</organism>
<dbReference type="PANTHER" id="PTHR21483:SF18">
    <property type="entry name" value="RNA POLYMERASE II-ASSOCIATED PROTEIN 1"/>
    <property type="match status" value="1"/>
</dbReference>
<proteinExistence type="predicted"/>
<dbReference type="Proteomes" id="UP000038045">
    <property type="component" value="Unplaced"/>
</dbReference>
<sequence>MDPFKDYNSEDEDILAQEAYYKSLQDGQKPAAKVVSKKDKTTNKMNSSLLSVKEDVKNIKNDENTIDNNIINEEVPILPMEGVTEKYLGYFLFPDRCESFKIDDSEETMEDAFSTITLEDLKNDYEKKKKRKFVPKKSMENRNDKNISLNGKISCEDGQIGEEDIIKKLEIMNPEDVLKGKLNTTSRIAVDPVAINFEMQMINAIKPRMEKSFFDMISNLGKQPVKDSLNDNLYIEAIKRKDESLKIYFKINDNDIENIKFIIQENIDIHNDGTWCLTPLLKIIDENRHNNNLDGSIIEKIENILLFTYLIFIERPYYFYLRINLSEYLVKIMKLYFVKSLVLLKNDIITQFMDNMLEKYLLPNAMVEKYKLTKDHNIKNIEAIPEYLSQLFQSYEETSMGDVIFTKYILLFTYFNTDPKIMTYSVNQLWDINKSVARIIILKKEDYSVLVDYLYKRRQTNESILCEEQCPLEYAKLLTSYAVSLGKEFVTKNRSSLLYDIAINELKDFFKRHDGVKKDDNNYIPEWEELIKGLKIMLKNIIEFK</sequence>
<keyword evidence="2" id="KW-1185">Reference proteome</keyword>
<evidence type="ECO:0000313" key="3">
    <source>
        <dbReference type="WBParaSite" id="PTRK_0001091400.1"/>
    </source>
</evidence>
<dbReference type="AlphaFoldDB" id="A0A0N4ZQX3"/>
<dbReference type="InterPro" id="IPR039913">
    <property type="entry name" value="RPAP1/Rba50"/>
</dbReference>
<accession>A0A0N4ZQX3</accession>
<dbReference type="STRING" id="131310.A0A0N4ZQX3"/>
<reference evidence="3" key="1">
    <citation type="submission" date="2017-02" db="UniProtKB">
        <authorList>
            <consortium name="WormBaseParasite"/>
        </authorList>
    </citation>
    <scope>IDENTIFICATION</scope>
</reference>
<feature type="domain" description="RPAP1/MINIYO-like TPR repeats" evidence="1">
    <location>
        <begin position="283"/>
        <end position="515"/>
    </location>
</feature>
<dbReference type="PANTHER" id="PTHR21483">
    <property type="entry name" value="RNA POLYMERASE II-ASSOCIATED PROTEIN 1"/>
    <property type="match status" value="1"/>
</dbReference>
<dbReference type="InterPro" id="IPR057989">
    <property type="entry name" value="TPR_RPAP1/MINIYO-like"/>
</dbReference>
<dbReference type="WBParaSite" id="PTRK_0001091400.1">
    <property type="protein sequence ID" value="PTRK_0001091400.1"/>
    <property type="gene ID" value="PTRK_0001091400"/>
</dbReference>
<dbReference type="Pfam" id="PF25766">
    <property type="entry name" value="TPR_RPAP1"/>
    <property type="match status" value="1"/>
</dbReference>
<dbReference type="GO" id="GO:0006366">
    <property type="term" value="P:transcription by RNA polymerase II"/>
    <property type="evidence" value="ECO:0007669"/>
    <property type="project" value="InterPro"/>
</dbReference>
<name>A0A0N4ZQX3_PARTI</name>